<proteinExistence type="predicted"/>
<dbReference type="Pfam" id="PF00990">
    <property type="entry name" value="GGDEF"/>
    <property type="match status" value="1"/>
</dbReference>
<evidence type="ECO:0000256" key="2">
    <source>
        <dbReference type="SAM" id="Phobius"/>
    </source>
</evidence>
<organism evidence="4 5">
    <name type="scientific">Selenomonas caprae</name>
    <dbReference type="NCBI Taxonomy" id="2606905"/>
    <lineage>
        <taxon>Bacteria</taxon>
        <taxon>Bacillati</taxon>
        <taxon>Bacillota</taxon>
        <taxon>Negativicutes</taxon>
        <taxon>Selenomonadales</taxon>
        <taxon>Selenomonadaceae</taxon>
        <taxon>Selenomonas</taxon>
    </lineage>
</organism>
<feature type="transmembrane region" description="Helical" evidence="2">
    <location>
        <begin position="542"/>
        <end position="566"/>
    </location>
</feature>
<protein>
    <submittedName>
        <fullName evidence="4">Diguanylate cyclase</fullName>
    </submittedName>
</protein>
<keyword evidence="2" id="KW-0472">Membrane</keyword>
<dbReference type="SUPFAM" id="SSF53850">
    <property type="entry name" value="Periplasmic binding protein-like II"/>
    <property type="match status" value="2"/>
</dbReference>
<comment type="caution">
    <text evidence="4">The sequence shown here is derived from an EMBL/GenBank/DDBJ whole genome shotgun (WGS) entry which is preliminary data.</text>
</comment>
<keyword evidence="5" id="KW-1185">Reference proteome</keyword>
<name>A0A5D6WSC6_9FIRM</name>
<dbReference type="InterPro" id="IPR001638">
    <property type="entry name" value="Solute-binding_3/MltF_N"/>
</dbReference>
<dbReference type="Pfam" id="PF00497">
    <property type="entry name" value="SBP_bac_3"/>
    <property type="match status" value="1"/>
</dbReference>
<evidence type="ECO:0000313" key="5">
    <source>
        <dbReference type="Proteomes" id="UP000322783"/>
    </source>
</evidence>
<evidence type="ECO:0000313" key="4">
    <source>
        <dbReference type="EMBL" id="TYZ30019.1"/>
    </source>
</evidence>
<dbReference type="SMART" id="SM00267">
    <property type="entry name" value="GGDEF"/>
    <property type="match status" value="1"/>
</dbReference>
<dbReference type="Gene3D" id="3.40.190.10">
    <property type="entry name" value="Periplasmic binding protein-like II"/>
    <property type="match status" value="4"/>
</dbReference>
<dbReference type="SMART" id="SM00062">
    <property type="entry name" value="PBPb"/>
    <property type="match status" value="1"/>
</dbReference>
<dbReference type="EMBL" id="VTOZ01000005">
    <property type="protein sequence ID" value="TYZ30019.1"/>
    <property type="molecule type" value="Genomic_DNA"/>
</dbReference>
<evidence type="ECO:0000259" key="3">
    <source>
        <dbReference type="PROSITE" id="PS50887"/>
    </source>
</evidence>
<gene>
    <name evidence="4" type="ORF">FZ041_03665</name>
</gene>
<sequence>MWSNAHGSRRARNPARASKKEFVSRAGNKKYMRLYSEPEENCRMKALLSLFICLSVLVGLPAAVLAESPAGATIRLGVVPPDRSVANARVLWQYYIGYLDELSKHNDSQYELVDLSGSNIFSPLLAGDVDMMLSLEYPGFLAKHDGLIYSDRDFGYDIVGLYTRPEEDRFGAGDLSSLENARVGVLAAHSLEARLQQFQQEYRVQLAVQTYADHASLVAALAAGDVDMVVDTAAQSYGQEKFFLAFARGPMKIVTTAGQQPKLREMEQALQRLDTENPHFASQLSQKLAENLDFQLVHYTPAERQFINSLPPLRLVVYGGVRPYIEYDDNRDKASGIYPDLIAAIAENSGVKFEYIHVLTYDDALNMLKTGKADVMLDIFAGSAVHQPFLYTNPVLEIPYTLVGKMSAPPDRDENITLLLPYADASFMAFLEQKFPHWQIKNSRADVIDTLQQVDNHSDALALVRNSILEIDRPLSFYPHLAIIPDTSINIPMSLALSPRQPRMLQTILNKAITQINPETRTSITQKHIIATKPVFSLQHLLAFYPLQTGLMGGLVALLLVVIAVINRHEVSMRKAKDLLQEKNLMLMATVKELMAANKSKRLYKEMAQKDALTGVLNKRGIEEAGAEVLASSLSEGCCHALLIIDLDHFKEANDTLGHQRGDMILRQFALSLIHVVRSRDAVGRFGGDEFILVLNDLPAAMVTTVAKRINEAAHNLETDREKCTRLSASIGIALAPLHGRDYQSLLHTADQALYQVKERGRDGWLVASS</sequence>
<dbReference type="PANTHER" id="PTHR45138:SF9">
    <property type="entry name" value="DIGUANYLATE CYCLASE DGCM-RELATED"/>
    <property type="match status" value="1"/>
</dbReference>
<dbReference type="InterPro" id="IPR000160">
    <property type="entry name" value="GGDEF_dom"/>
</dbReference>
<dbReference type="NCBIfam" id="TIGR00254">
    <property type="entry name" value="GGDEF"/>
    <property type="match status" value="1"/>
</dbReference>
<reference evidence="4 5" key="1">
    <citation type="submission" date="2019-08" db="EMBL/GenBank/DDBJ databases">
        <title>Selenomonas sp. mPRGC5 and Selenomonas sp. mPRGC8 isolated from ruminal fluid of dairy goat (Capra hircus).</title>
        <authorList>
            <person name="Poothong S."/>
            <person name="Nuengjamnong C."/>
            <person name="Tanasupawat S."/>
        </authorList>
    </citation>
    <scope>NUCLEOTIDE SEQUENCE [LARGE SCALE GENOMIC DNA]</scope>
    <source>
        <strain evidence="5">mPRGC8</strain>
    </source>
</reference>
<feature type="region of interest" description="Disordered" evidence="1">
    <location>
        <begin position="1"/>
        <end position="23"/>
    </location>
</feature>
<dbReference type="InterPro" id="IPR043128">
    <property type="entry name" value="Rev_trsase/Diguanyl_cyclase"/>
</dbReference>
<dbReference type="CDD" id="cd01949">
    <property type="entry name" value="GGDEF"/>
    <property type="match status" value="1"/>
</dbReference>
<dbReference type="SUPFAM" id="SSF55073">
    <property type="entry name" value="Nucleotide cyclase"/>
    <property type="match status" value="1"/>
</dbReference>
<dbReference type="Gene3D" id="3.30.70.270">
    <property type="match status" value="1"/>
</dbReference>
<dbReference type="InterPro" id="IPR050469">
    <property type="entry name" value="Diguanylate_Cyclase"/>
</dbReference>
<dbReference type="AlphaFoldDB" id="A0A5D6WSC6"/>
<dbReference type="InterPro" id="IPR029787">
    <property type="entry name" value="Nucleotide_cyclase"/>
</dbReference>
<dbReference type="GO" id="GO:0052621">
    <property type="term" value="F:diguanylate cyclase activity"/>
    <property type="evidence" value="ECO:0007669"/>
    <property type="project" value="TreeGrafter"/>
</dbReference>
<dbReference type="FunFam" id="3.30.70.270:FF:000001">
    <property type="entry name" value="Diguanylate cyclase domain protein"/>
    <property type="match status" value="1"/>
</dbReference>
<dbReference type="Proteomes" id="UP000322783">
    <property type="component" value="Unassembled WGS sequence"/>
</dbReference>
<keyword evidence="2" id="KW-1133">Transmembrane helix</keyword>
<dbReference type="PROSITE" id="PS50887">
    <property type="entry name" value="GGDEF"/>
    <property type="match status" value="1"/>
</dbReference>
<accession>A0A5D6WSC6</accession>
<keyword evidence="2" id="KW-0812">Transmembrane</keyword>
<evidence type="ECO:0000256" key="1">
    <source>
        <dbReference type="SAM" id="MobiDB-lite"/>
    </source>
</evidence>
<feature type="domain" description="GGDEF" evidence="3">
    <location>
        <begin position="638"/>
        <end position="770"/>
    </location>
</feature>
<dbReference type="PANTHER" id="PTHR45138">
    <property type="entry name" value="REGULATORY COMPONENTS OF SENSORY TRANSDUCTION SYSTEM"/>
    <property type="match status" value="1"/>
</dbReference>